<organism evidence="2 3">
    <name type="scientific">Ruficoccus amylovorans</name>
    <dbReference type="NCBI Taxonomy" id="1804625"/>
    <lineage>
        <taxon>Bacteria</taxon>
        <taxon>Pseudomonadati</taxon>
        <taxon>Verrucomicrobiota</taxon>
        <taxon>Opitutia</taxon>
        <taxon>Puniceicoccales</taxon>
        <taxon>Cerasicoccaceae</taxon>
        <taxon>Ruficoccus</taxon>
    </lineage>
</organism>
<dbReference type="EMBL" id="JACHVB010000034">
    <property type="protein sequence ID" value="MBC2594795.1"/>
    <property type="molecule type" value="Genomic_DNA"/>
</dbReference>
<accession>A0A842HE06</accession>
<dbReference type="RefSeq" id="WP_185675760.1">
    <property type="nucleotide sequence ID" value="NZ_JACHVB010000034.1"/>
</dbReference>
<dbReference type="AlphaFoldDB" id="A0A842HE06"/>
<dbReference type="Proteomes" id="UP000546464">
    <property type="component" value="Unassembled WGS sequence"/>
</dbReference>
<protein>
    <submittedName>
        <fullName evidence="2">Uncharacterized protein</fullName>
    </submittedName>
</protein>
<evidence type="ECO:0000256" key="1">
    <source>
        <dbReference type="SAM" id="MobiDB-lite"/>
    </source>
</evidence>
<gene>
    <name evidence="2" type="ORF">H5P28_11040</name>
</gene>
<sequence>MFIILFYRDRKRNRFSSPESDALIPFEEEKSRPASGQPVPAPRQDEPGS</sequence>
<feature type="region of interest" description="Disordered" evidence="1">
    <location>
        <begin position="14"/>
        <end position="49"/>
    </location>
</feature>
<reference evidence="2 3" key="1">
    <citation type="submission" date="2020-07" db="EMBL/GenBank/DDBJ databases">
        <authorList>
            <person name="Feng X."/>
        </authorList>
    </citation>
    <scope>NUCLEOTIDE SEQUENCE [LARGE SCALE GENOMIC DNA]</scope>
    <source>
        <strain evidence="2 3">JCM31066</strain>
    </source>
</reference>
<keyword evidence="3" id="KW-1185">Reference proteome</keyword>
<evidence type="ECO:0000313" key="2">
    <source>
        <dbReference type="EMBL" id="MBC2594795.1"/>
    </source>
</evidence>
<name>A0A842HE06_9BACT</name>
<proteinExistence type="predicted"/>
<comment type="caution">
    <text evidence="2">The sequence shown here is derived from an EMBL/GenBank/DDBJ whole genome shotgun (WGS) entry which is preliminary data.</text>
</comment>
<evidence type="ECO:0000313" key="3">
    <source>
        <dbReference type="Proteomes" id="UP000546464"/>
    </source>
</evidence>